<comment type="caution">
    <text evidence="2">The sequence shown here is derived from an EMBL/GenBank/DDBJ whole genome shotgun (WGS) entry which is preliminary data.</text>
</comment>
<evidence type="ECO:0000313" key="3">
    <source>
        <dbReference type="Proteomes" id="UP001165080"/>
    </source>
</evidence>
<accession>A0A9W6BZY0</accession>
<proteinExistence type="predicted"/>
<feature type="region of interest" description="Disordered" evidence="1">
    <location>
        <begin position="81"/>
        <end position="100"/>
    </location>
</feature>
<evidence type="ECO:0000313" key="2">
    <source>
        <dbReference type="EMBL" id="GLC61218.1"/>
    </source>
</evidence>
<reference evidence="2 3" key="1">
    <citation type="journal article" date="2023" name="Commun. Biol.">
        <title>Reorganization of the ancestral sex-determining regions during the evolution of trioecy in Pleodorina starrii.</title>
        <authorList>
            <person name="Takahashi K."/>
            <person name="Suzuki S."/>
            <person name="Kawai-Toyooka H."/>
            <person name="Yamamoto K."/>
            <person name="Hamaji T."/>
            <person name="Ootsuki R."/>
            <person name="Yamaguchi H."/>
            <person name="Kawachi M."/>
            <person name="Higashiyama T."/>
            <person name="Nozaki H."/>
        </authorList>
    </citation>
    <scope>NUCLEOTIDE SEQUENCE [LARGE SCALE GENOMIC DNA]</scope>
    <source>
        <strain evidence="2 3">NIES-4479</strain>
    </source>
</reference>
<evidence type="ECO:0000256" key="1">
    <source>
        <dbReference type="SAM" id="MobiDB-lite"/>
    </source>
</evidence>
<gene>
    <name evidence="2" type="primary">PLESTBF000997</name>
    <name evidence="2" type="ORF">PLESTB_001732200</name>
</gene>
<protein>
    <submittedName>
        <fullName evidence="2">Uncharacterized protein</fullName>
    </submittedName>
</protein>
<name>A0A9W6BZY0_9CHLO</name>
<sequence>MPPSDHLRKVRHQANRALRTVAAAGSDEDSYKAAASVALAWVAAALGSSSSDELMQTRPQTLASVVGNVKARRVLPASRLKPVTPRSPRACRTVRSTNIL</sequence>
<organism evidence="2 3">
    <name type="scientific">Pleodorina starrii</name>
    <dbReference type="NCBI Taxonomy" id="330485"/>
    <lineage>
        <taxon>Eukaryota</taxon>
        <taxon>Viridiplantae</taxon>
        <taxon>Chlorophyta</taxon>
        <taxon>core chlorophytes</taxon>
        <taxon>Chlorophyceae</taxon>
        <taxon>CS clade</taxon>
        <taxon>Chlamydomonadales</taxon>
        <taxon>Volvocaceae</taxon>
        <taxon>Pleodorina</taxon>
    </lineage>
</organism>
<dbReference type="Proteomes" id="UP001165080">
    <property type="component" value="Unassembled WGS sequence"/>
</dbReference>
<dbReference type="EMBL" id="BRXU01000043">
    <property type="protein sequence ID" value="GLC61218.1"/>
    <property type="molecule type" value="Genomic_DNA"/>
</dbReference>
<dbReference type="AlphaFoldDB" id="A0A9W6BZY0"/>
<keyword evidence="3" id="KW-1185">Reference proteome</keyword>